<accession>A0A8E2B1Q2</accession>
<sequence length="103" mass="11374">MLRLATIMGYGGWLTGSPVLRRANNILEVLLAAGGMTQCQGKECSLSDGSMVPEDSLVLERRHADMSTKLISRLHHACNRRTRPRRGRLVGSCSNSRQHDASR</sequence>
<feature type="region of interest" description="Disordered" evidence="1">
    <location>
        <begin position="83"/>
        <end position="103"/>
    </location>
</feature>
<gene>
    <name evidence="2" type="ORF">OBBRIDRAFT_825861</name>
</gene>
<reference evidence="2 3" key="1">
    <citation type="submission" date="2016-07" db="EMBL/GenBank/DDBJ databases">
        <title>Draft genome of the white-rot fungus Obba rivulosa 3A-2.</title>
        <authorList>
            <consortium name="DOE Joint Genome Institute"/>
            <person name="Miettinen O."/>
            <person name="Riley R."/>
            <person name="Acob R."/>
            <person name="Barry K."/>
            <person name="Cullen D."/>
            <person name="De Vries R."/>
            <person name="Hainaut M."/>
            <person name="Hatakka A."/>
            <person name="Henrissat B."/>
            <person name="Hilden K."/>
            <person name="Kuo R."/>
            <person name="Labutti K."/>
            <person name="Lipzen A."/>
            <person name="Makela M.R."/>
            <person name="Sandor L."/>
            <person name="Spatafora J.W."/>
            <person name="Grigoriev I.V."/>
            <person name="Hibbett D.S."/>
        </authorList>
    </citation>
    <scope>NUCLEOTIDE SEQUENCE [LARGE SCALE GENOMIC DNA]</scope>
    <source>
        <strain evidence="2 3">3A-2</strain>
    </source>
</reference>
<organism evidence="2 3">
    <name type="scientific">Obba rivulosa</name>
    <dbReference type="NCBI Taxonomy" id="1052685"/>
    <lineage>
        <taxon>Eukaryota</taxon>
        <taxon>Fungi</taxon>
        <taxon>Dikarya</taxon>
        <taxon>Basidiomycota</taxon>
        <taxon>Agaricomycotina</taxon>
        <taxon>Agaricomycetes</taxon>
        <taxon>Polyporales</taxon>
        <taxon>Gelatoporiaceae</taxon>
        <taxon>Obba</taxon>
    </lineage>
</organism>
<dbReference type="EMBL" id="KV722401">
    <property type="protein sequence ID" value="OCH90592.1"/>
    <property type="molecule type" value="Genomic_DNA"/>
</dbReference>
<evidence type="ECO:0000256" key="1">
    <source>
        <dbReference type="SAM" id="MobiDB-lite"/>
    </source>
</evidence>
<protein>
    <submittedName>
        <fullName evidence="2">Uncharacterized protein</fullName>
    </submittedName>
</protein>
<keyword evidence="3" id="KW-1185">Reference proteome</keyword>
<proteinExistence type="predicted"/>
<dbReference type="Proteomes" id="UP000250043">
    <property type="component" value="Unassembled WGS sequence"/>
</dbReference>
<name>A0A8E2B1Q2_9APHY</name>
<evidence type="ECO:0000313" key="2">
    <source>
        <dbReference type="EMBL" id="OCH90592.1"/>
    </source>
</evidence>
<evidence type="ECO:0000313" key="3">
    <source>
        <dbReference type="Proteomes" id="UP000250043"/>
    </source>
</evidence>
<dbReference type="AlphaFoldDB" id="A0A8E2B1Q2"/>